<evidence type="ECO:0000313" key="2">
    <source>
        <dbReference type="Proteomes" id="UP000230233"/>
    </source>
</evidence>
<dbReference type="AlphaFoldDB" id="A0A2G5SIN9"/>
<gene>
    <name evidence="1" type="ORF">B9Z55_027083</name>
</gene>
<dbReference type="Proteomes" id="UP000230233">
    <property type="component" value="Unassembled WGS sequence"/>
</dbReference>
<reference evidence="2" key="1">
    <citation type="submission" date="2017-10" db="EMBL/GenBank/DDBJ databases">
        <title>Rapid genome shrinkage in a self-fertile nematode reveals novel sperm competition proteins.</title>
        <authorList>
            <person name="Yin D."/>
            <person name="Schwarz E.M."/>
            <person name="Thomas C.G."/>
            <person name="Felde R.L."/>
            <person name="Korf I.F."/>
            <person name="Cutter A.D."/>
            <person name="Schartner C.M."/>
            <person name="Ralston E.J."/>
            <person name="Meyer B.J."/>
            <person name="Haag E.S."/>
        </authorList>
    </citation>
    <scope>NUCLEOTIDE SEQUENCE [LARGE SCALE GENOMIC DNA]</scope>
    <source>
        <strain evidence="2">JU1422</strain>
    </source>
</reference>
<accession>A0A2G5SIN9</accession>
<protein>
    <submittedName>
        <fullName evidence="1">Uncharacterized protein</fullName>
    </submittedName>
</protein>
<name>A0A2G5SIN9_9PELO</name>
<proteinExistence type="predicted"/>
<keyword evidence="2" id="KW-1185">Reference proteome</keyword>
<comment type="caution">
    <text evidence="1">The sequence shown here is derived from an EMBL/GenBank/DDBJ whole genome shotgun (WGS) entry which is preliminary data.</text>
</comment>
<evidence type="ECO:0000313" key="1">
    <source>
        <dbReference type="EMBL" id="PIC14944.1"/>
    </source>
</evidence>
<organism evidence="1 2">
    <name type="scientific">Caenorhabditis nigoni</name>
    <dbReference type="NCBI Taxonomy" id="1611254"/>
    <lineage>
        <taxon>Eukaryota</taxon>
        <taxon>Metazoa</taxon>
        <taxon>Ecdysozoa</taxon>
        <taxon>Nematoda</taxon>
        <taxon>Chromadorea</taxon>
        <taxon>Rhabditida</taxon>
        <taxon>Rhabditina</taxon>
        <taxon>Rhabditomorpha</taxon>
        <taxon>Rhabditoidea</taxon>
        <taxon>Rhabditidae</taxon>
        <taxon>Peloderinae</taxon>
        <taxon>Caenorhabditis</taxon>
    </lineage>
</organism>
<sequence>MRINYVLGLTTRVQMSQERPTEMPKLKNGPCLSFGVRRDFSSRTRRFLEDAMLCSDPTRGLGRNFCIL</sequence>
<dbReference type="EMBL" id="PDUG01000007">
    <property type="protein sequence ID" value="PIC14944.1"/>
    <property type="molecule type" value="Genomic_DNA"/>
</dbReference>